<dbReference type="PROSITE" id="PS51257">
    <property type="entry name" value="PROKAR_LIPOPROTEIN"/>
    <property type="match status" value="1"/>
</dbReference>
<evidence type="ECO:0000313" key="2">
    <source>
        <dbReference type="Proteomes" id="UP000263418"/>
    </source>
</evidence>
<protein>
    <recommendedName>
        <fullName evidence="3">Lipoprotein</fullName>
    </recommendedName>
</protein>
<evidence type="ECO:0000313" key="1">
    <source>
        <dbReference type="EMBL" id="AXX59774.1"/>
    </source>
</evidence>
<dbReference type="RefSeq" id="WP_065090422.1">
    <property type="nucleotide sequence ID" value="NZ_CP012739.1"/>
</dbReference>
<dbReference type="AlphaFoldDB" id="A0AAN1PMN7"/>
<dbReference type="EMBL" id="CP019290">
    <property type="protein sequence ID" value="AXX59774.1"/>
    <property type="molecule type" value="Genomic_DNA"/>
</dbReference>
<proteinExistence type="predicted"/>
<reference evidence="1 2" key="1">
    <citation type="submission" date="2017-01" db="EMBL/GenBank/DDBJ databases">
        <title>Complete Genome Sequence of Vibrio vulnificus FORC_053.</title>
        <authorList>
            <consortium name="Food-borne Pathogen Omics Research Center"/>
            <person name="Chung H.Y."/>
            <person name="Na E.J."/>
            <person name="Song J.S."/>
            <person name="Kim H."/>
            <person name="Lee J.-H."/>
            <person name="Ryu S."/>
            <person name="Choi S.H."/>
        </authorList>
    </citation>
    <scope>NUCLEOTIDE SEQUENCE [LARGE SCALE GENOMIC DNA]</scope>
    <source>
        <strain evidence="1 2">FORC_053</strain>
    </source>
</reference>
<evidence type="ECO:0008006" key="3">
    <source>
        <dbReference type="Google" id="ProtNLM"/>
    </source>
</evidence>
<gene>
    <name evidence="1" type="ORF">FORC53_1435</name>
</gene>
<organism evidence="1 2">
    <name type="scientific">Vibrio vulnificus</name>
    <dbReference type="NCBI Taxonomy" id="672"/>
    <lineage>
        <taxon>Bacteria</taxon>
        <taxon>Pseudomonadati</taxon>
        <taxon>Pseudomonadota</taxon>
        <taxon>Gammaproteobacteria</taxon>
        <taxon>Vibrionales</taxon>
        <taxon>Vibrionaceae</taxon>
        <taxon>Vibrio</taxon>
    </lineage>
</organism>
<name>A0AAN1PMN7_VIBVL</name>
<dbReference type="Proteomes" id="UP000263418">
    <property type="component" value="Chromosome 1"/>
</dbReference>
<accession>A0AAN1PMN7</accession>
<sequence length="253" mass="28632">MKEIIYCFTLVLLFGCSKPTEDVLVATKYWEYQQGDNLTDLVTTLAEPEQIKTFKHLKLDIESFAIAGNDESGVLVNIKRFCYPELNVMTSIVEIDGVKKVDSKATIKNLFEVLKSKNEPVRKYCYDFENVELSGEINGQAWSVKKIDYRVIDWGNKKSTSISLHPEECDTEYSGACKRPKLIISQLNLNGVGGNMSGTENITIHTPPSDNRVISKGSYRVTKNEQGKIRVEISFKHDDQNYLNGFVVLNNET</sequence>